<evidence type="ECO:0000313" key="3">
    <source>
        <dbReference type="Proteomes" id="UP000606974"/>
    </source>
</evidence>
<protein>
    <submittedName>
        <fullName evidence="2">Uncharacterized protein</fullName>
    </submittedName>
</protein>
<organism evidence="2 3">
    <name type="scientific">Endocarpon pusillum</name>
    <dbReference type="NCBI Taxonomy" id="364733"/>
    <lineage>
        <taxon>Eukaryota</taxon>
        <taxon>Fungi</taxon>
        <taxon>Dikarya</taxon>
        <taxon>Ascomycota</taxon>
        <taxon>Pezizomycotina</taxon>
        <taxon>Eurotiomycetes</taxon>
        <taxon>Chaetothyriomycetidae</taxon>
        <taxon>Verrucariales</taxon>
        <taxon>Verrucariaceae</taxon>
        <taxon>Endocarpon</taxon>
    </lineage>
</organism>
<proteinExistence type="predicted"/>
<dbReference type="AlphaFoldDB" id="A0A8H7AUJ5"/>
<accession>A0A8H7AUJ5</accession>
<dbReference type="OrthoDB" id="10534895at2759"/>
<feature type="region of interest" description="Disordered" evidence="1">
    <location>
        <begin position="571"/>
        <end position="603"/>
    </location>
</feature>
<dbReference type="EMBL" id="JAACFV010000005">
    <property type="protein sequence ID" value="KAF7513436.1"/>
    <property type="molecule type" value="Genomic_DNA"/>
</dbReference>
<dbReference type="Proteomes" id="UP000606974">
    <property type="component" value="Unassembled WGS sequence"/>
</dbReference>
<keyword evidence="3" id="KW-1185">Reference proteome</keyword>
<name>A0A8H7AUJ5_9EURO</name>
<reference evidence="2" key="1">
    <citation type="submission" date="2020-02" db="EMBL/GenBank/DDBJ databases">
        <authorList>
            <person name="Palmer J.M."/>
        </authorList>
    </citation>
    <scope>NUCLEOTIDE SEQUENCE</scope>
    <source>
        <strain evidence="2">EPUS1.4</strain>
        <tissue evidence="2">Thallus</tissue>
    </source>
</reference>
<evidence type="ECO:0000313" key="2">
    <source>
        <dbReference type="EMBL" id="KAF7513436.1"/>
    </source>
</evidence>
<sequence>MKIHDDRKRFAAESSDLHRVLRPSSEDVLGSSIQRRWLASWKKRDGFTTPHSGCVASHQPSPSFASGGRFLGNAGGPLGPNPAASNLIAGILPRPETRPITKEQLVNSLIAICPVLDTAKEICVEIDQQQATPSSKLTKEQWEASIALLLALLADPHGFFLAGQYPSASTPLGRRTTKNPVMFLQDLADLLHSLWKPKFSGLSVQRQEQEDPADWAATRIANGFLTFPPTFCPWIHPFSPNALEYFALFVSWKSVTVYLNARGSHGDLDRQHTYAFGMIAHDERPFFDKLTMICLMKSLFARPRFEKFMMRRLESALLEQKPPEGLMLRSCKLLPSRRHLPRDFMPPAQLLSVLRFSLTVYSPRGISSLQNGETLLHVESKNDHSDCSTEQMQNITASRSNPPMFPFTKILRILHTLVAFHSALCCLPIALAQQESEPSSIPSDPCWIGAVFLLNLGWLSVKATKGNPMYNSLLLVWISYASLTVWHDLDAVIQCLVVVIGVAVLATGLHQAEKRRQGVPFRTREIISTVEEGKAYSDGDDPDDGGTTNSFDWKPANAQFYGLACPTTTSVQQSVSDNGQYDGRENSPESEPWNGTVGFQHLG</sequence>
<gene>
    <name evidence="2" type="ORF">GJ744_008730</name>
</gene>
<evidence type="ECO:0000256" key="1">
    <source>
        <dbReference type="SAM" id="MobiDB-lite"/>
    </source>
</evidence>
<comment type="caution">
    <text evidence="2">The sequence shown here is derived from an EMBL/GenBank/DDBJ whole genome shotgun (WGS) entry which is preliminary data.</text>
</comment>
<feature type="region of interest" description="Disordered" evidence="1">
    <location>
        <begin position="532"/>
        <end position="551"/>
    </location>
</feature>